<feature type="non-terminal residue" evidence="1">
    <location>
        <position position="258"/>
    </location>
</feature>
<reference evidence="1" key="1">
    <citation type="submission" date="2022-06" db="EMBL/GenBank/DDBJ databases">
        <title>Phylogenomic reconstructions and comparative analyses of Kickxellomycotina fungi.</title>
        <authorList>
            <person name="Reynolds N.K."/>
            <person name="Stajich J.E."/>
            <person name="Barry K."/>
            <person name="Grigoriev I.V."/>
            <person name="Crous P."/>
            <person name="Smith M.E."/>
        </authorList>
    </citation>
    <scope>NUCLEOTIDE SEQUENCE</scope>
    <source>
        <strain evidence="1">RSA 2271</strain>
    </source>
</reference>
<keyword evidence="2" id="KW-1185">Reference proteome</keyword>
<organism evidence="1 2">
    <name type="scientific">Spiromyces aspiralis</name>
    <dbReference type="NCBI Taxonomy" id="68401"/>
    <lineage>
        <taxon>Eukaryota</taxon>
        <taxon>Fungi</taxon>
        <taxon>Fungi incertae sedis</taxon>
        <taxon>Zoopagomycota</taxon>
        <taxon>Kickxellomycotina</taxon>
        <taxon>Kickxellomycetes</taxon>
        <taxon>Kickxellales</taxon>
        <taxon>Kickxellaceae</taxon>
        <taxon>Spiromyces</taxon>
    </lineage>
</organism>
<dbReference type="EMBL" id="JAMZIH010003723">
    <property type="protein sequence ID" value="KAJ1676646.1"/>
    <property type="molecule type" value="Genomic_DNA"/>
</dbReference>
<protein>
    <submittedName>
        <fullName evidence="1">Uncharacterized protein</fullName>
    </submittedName>
</protein>
<accession>A0ACC1HMR8</accession>
<comment type="caution">
    <text evidence="1">The sequence shown here is derived from an EMBL/GenBank/DDBJ whole genome shotgun (WGS) entry which is preliminary data.</text>
</comment>
<sequence>MILSNRTPGDKAAIIGIGDRLRASGHTVPAHICYLATDSSSIFFPRPGEEHRVSLLGTEWKSLEAIDLSSLATTGFAPVSPLSTAYFRDFLSLRMTEMAELVHAMRIDSLEVKDHANGPSTGAGGRASGCAGGSMQNKPKVYCLPHLQAYKLFLAWWLIDLGELQLASRYCDTITGILESVPKGVRLPFIGKPLVEQLLNLRERLDACGIATGTKTGGGHGWSTSGPSGWLQKALPKPSFATLLSAFDSSIDKFITGE</sequence>
<evidence type="ECO:0000313" key="2">
    <source>
        <dbReference type="Proteomes" id="UP001145114"/>
    </source>
</evidence>
<name>A0ACC1HMR8_9FUNG</name>
<gene>
    <name evidence="1" type="ORF">EV182_007756</name>
</gene>
<proteinExistence type="predicted"/>
<evidence type="ECO:0000313" key="1">
    <source>
        <dbReference type="EMBL" id="KAJ1676646.1"/>
    </source>
</evidence>
<dbReference type="Proteomes" id="UP001145114">
    <property type="component" value="Unassembled WGS sequence"/>
</dbReference>